<sequence length="140" mass="16389">MAVAKSLSRDFFDFDNYVIKDSLAPYIERLDLERLQFDISKCQQTPILSGICAFDVAKELQIANPCVVYVVNVIPGTERYRNQEFCNNQLLLEITPENSYQEVLNNNYKYAQEVIDQFVRVYHKSHEPINKSHITFFNEI</sequence>
<organism evidence="1 2">
    <name type="scientific">Colwellia psychrerythraea</name>
    <name type="common">Vibrio psychroerythus</name>
    <dbReference type="NCBI Taxonomy" id="28229"/>
    <lineage>
        <taxon>Bacteria</taxon>
        <taxon>Pseudomonadati</taxon>
        <taxon>Pseudomonadota</taxon>
        <taxon>Gammaproteobacteria</taxon>
        <taxon>Alteromonadales</taxon>
        <taxon>Colwelliaceae</taxon>
        <taxon>Colwellia</taxon>
    </lineage>
</organism>
<name>A0A1Y5EVA2_COLPS</name>
<evidence type="ECO:0000313" key="2">
    <source>
        <dbReference type="Proteomes" id="UP000243053"/>
    </source>
</evidence>
<proteinExistence type="predicted"/>
<reference evidence="2" key="1">
    <citation type="journal article" date="2017" name="Proc. Natl. Acad. Sci. U.S.A.">
        <title>Simulation of Deepwater Horizon oil plume reveals substrate specialization within a complex community of hydrocarbon degraders.</title>
        <authorList>
            <person name="Hu P."/>
            <person name="Dubinsky E.A."/>
            <person name="Probst A.J."/>
            <person name="Wang J."/>
            <person name="Sieber C.M.K."/>
            <person name="Tom L.M."/>
            <person name="Gardinali P."/>
            <person name="Banfield J.F."/>
            <person name="Atlas R.M."/>
            <person name="Andersen G.L."/>
        </authorList>
    </citation>
    <scope>NUCLEOTIDE SEQUENCE [LARGE SCALE GENOMIC DNA]</scope>
</reference>
<dbReference type="AlphaFoldDB" id="A0A1Y5EVA2"/>
<evidence type="ECO:0000313" key="1">
    <source>
        <dbReference type="EMBL" id="OUR84745.1"/>
    </source>
</evidence>
<gene>
    <name evidence="1" type="ORF">A9Q75_01495</name>
</gene>
<dbReference type="EMBL" id="MAAF01000010">
    <property type="protein sequence ID" value="OUR84745.1"/>
    <property type="molecule type" value="Genomic_DNA"/>
</dbReference>
<accession>A0A1Y5EVA2</accession>
<protein>
    <submittedName>
        <fullName evidence="1">Uncharacterized protein</fullName>
    </submittedName>
</protein>
<comment type="caution">
    <text evidence="1">The sequence shown here is derived from an EMBL/GenBank/DDBJ whole genome shotgun (WGS) entry which is preliminary data.</text>
</comment>
<dbReference type="Proteomes" id="UP000243053">
    <property type="component" value="Unassembled WGS sequence"/>
</dbReference>